<keyword evidence="2" id="KW-1185">Reference proteome</keyword>
<dbReference type="InterPro" id="IPR036643">
    <property type="entry name" value="RNApol_insert_sf"/>
</dbReference>
<proteinExistence type="predicted"/>
<sequence>MVGCSLSHPLKPTPAAVEDKLGAAGVEGTCITRAKYEKIPHELSTLAGIQEPVHDIFMNLKEIVLRRNLYGPPDASFVLRELMGTRFFKQS</sequence>
<protein>
    <submittedName>
        <fullName evidence="1">Uncharacterized protein</fullName>
    </submittedName>
</protein>
<dbReference type="SUPFAM" id="SSF56553">
    <property type="entry name" value="Insert subdomain of RNA polymerase alpha subunit"/>
    <property type="match status" value="1"/>
</dbReference>
<accession>A0AAV2F189</accession>
<dbReference type="Proteomes" id="UP001497516">
    <property type="component" value="Chromosome 5"/>
</dbReference>
<dbReference type="Gene3D" id="2.170.120.12">
    <property type="entry name" value="DNA-directed RNA polymerase, insert domain"/>
    <property type="match status" value="1"/>
</dbReference>
<dbReference type="EMBL" id="OZ034818">
    <property type="protein sequence ID" value="CAL1391325.1"/>
    <property type="molecule type" value="Genomic_DNA"/>
</dbReference>
<organism evidence="1 2">
    <name type="scientific">Linum trigynum</name>
    <dbReference type="NCBI Taxonomy" id="586398"/>
    <lineage>
        <taxon>Eukaryota</taxon>
        <taxon>Viridiplantae</taxon>
        <taxon>Streptophyta</taxon>
        <taxon>Embryophyta</taxon>
        <taxon>Tracheophyta</taxon>
        <taxon>Spermatophyta</taxon>
        <taxon>Magnoliopsida</taxon>
        <taxon>eudicotyledons</taxon>
        <taxon>Gunneridae</taxon>
        <taxon>Pentapetalae</taxon>
        <taxon>rosids</taxon>
        <taxon>fabids</taxon>
        <taxon>Malpighiales</taxon>
        <taxon>Linaceae</taxon>
        <taxon>Linum</taxon>
    </lineage>
</organism>
<gene>
    <name evidence="1" type="ORF">LTRI10_LOCUS32052</name>
</gene>
<name>A0AAV2F189_9ROSI</name>
<dbReference type="AlphaFoldDB" id="A0AAV2F189"/>
<evidence type="ECO:0000313" key="1">
    <source>
        <dbReference type="EMBL" id="CAL1391325.1"/>
    </source>
</evidence>
<evidence type="ECO:0000313" key="2">
    <source>
        <dbReference type="Proteomes" id="UP001497516"/>
    </source>
</evidence>
<reference evidence="1 2" key="1">
    <citation type="submission" date="2024-04" db="EMBL/GenBank/DDBJ databases">
        <authorList>
            <person name="Fracassetti M."/>
        </authorList>
    </citation>
    <scope>NUCLEOTIDE SEQUENCE [LARGE SCALE GENOMIC DNA]</scope>
</reference>